<dbReference type="InterPro" id="IPR015424">
    <property type="entry name" value="PyrdxlP-dep_Trfase"/>
</dbReference>
<dbReference type="CDD" id="cd07377">
    <property type="entry name" value="WHTH_GntR"/>
    <property type="match status" value="1"/>
</dbReference>
<gene>
    <name evidence="9" type="ORF">BSK65_22660</name>
</gene>
<dbReference type="InterPro" id="IPR000524">
    <property type="entry name" value="Tscrpt_reg_HTH_GntR"/>
</dbReference>
<accession>A0A1R0ZBN6</accession>
<evidence type="ECO:0000256" key="7">
    <source>
        <dbReference type="ARBA" id="ARBA00023163"/>
    </source>
</evidence>
<keyword evidence="3" id="KW-0032">Aminotransferase</keyword>
<dbReference type="InterPro" id="IPR036388">
    <property type="entry name" value="WH-like_DNA-bd_sf"/>
</dbReference>
<dbReference type="SUPFAM" id="SSF46785">
    <property type="entry name" value="Winged helix' DNA-binding domain"/>
    <property type="match status" value="1"/>
</dbReference>
<evidence type="ECO:0000256" key="1">
    <source>
        <dbReference type="ARBA" id="ARBA00001933"/>
    </source>
</evidence>
<feature type="domain" description="HTH gntR-type" evidence="8">
    <location>
        <begin position="22"/>
        <end position="90"/>
    </location>
</feature>
<dbReference type="Gene3D" id="1.10.10.10">
    <property type="entry name" value="Winged helix-like DNA-binding domain superfamily/Winged helix DNA-binding domain"/>
    <property type="match status" value="1"/>
</dbReference>
<dbReference type="InterPro" id="IPR015422">
    <property type="entry name" value="PyrdxlP-dep_Trfase_small"/>
</dbReference>
<name>A0A1R0ZBN6_9BACL</name>
<evidence type="ECO:0000313" key="9">
    <source>
        <dbReference type="EMBL" id="OME66376.1"/>
    </source>
</evidence>
<evidence type="ECO:0000256" key="5">
    <source>
        <dbReference type="ARBA" id="ARBA00023015"/>
    </source>
</evidence>
<comment type="cofactor">
    <cofactor evidence="1">
        <name>pyridoxal 5'-phosphate</name>
        <dbReference type="ChEBI" id="CHEBI:597326"/>
    </cofactor>
</comment>
<dbReference type="Pfam" id="PF00392">
    <property type="entry name" value="GntR"/>
    <property type="match status" value="1"/>
</dbReference>
<dbReference type="PANTHER" id="PTHR46577">
    <property type="entry name" value="HTH-TYPE TRANSCRIPTIONAL REGULATORY PROTEIN GABR"/>
    <property type="match status" value="1"/>
</dbReference>
<dbReference type="GO" id="GO:0003677">
    <property type="term" value="F:DNA binding"/>
    <property type="evidence" value="ECO:0007669"/>
    <property type="project" value="UniProtKB-KW"/>
</dbReference>
<proteinExistence type="inferred from homology"/>
<keyword evidence="5" id="KW-0805">Transcription regulation</keyword>
<evidence type="ECO:0000313" key="10">
    <source>
        <dbReference type="Proteomes" id="UP000187425"/>
    </source>
</evidence>
<reference evidence="9 10" key="1">
    <citation type="submission" date="2016-11" db="EMBL/GenBank/DDBJ databases">
        <title>Paenibacillus species isolates.</title>
        <authorList>
            <person name="Beno S.M."/>
        </authorList>
    </citation>
    <scope>NUCLEOTIDE SEQUENCE [LARGE SCALE GENOMIC DNA]</scope>
    <source>
        <strain evidence="9 10">FSL H7-0443</strain>
    </source>
</reference>
<dbReference type="GO" id="GO:0003700">
    <property type="term" value="F:DNA-binding transcription factor activity"/>
    <property type="evidence" value="ECO:0007669"/>
    <property type="project" value="InterPro"/>
</dbReference>
<dbReference type="AlphaFoldDB" id="A0A1R0ZBN6"/>
<evidence type="ECO:0000256" key="6">
    <source>
        <dbReference type="ARBA" id="ARBA00023125"/>
    </source>
</evidence>
<keyword evidence="3" id="KW-0808">Transferase</keyword>
<dbReference type="InterPro" id="IPR036390">
    <property type="entry name" value="WH_DNA-bd_sf"/>
</dbReference>
<dbReference type="PROSITE" id="PS50949">
    <property type="entry name" value="HTH_GNTR"/>
    <property type="match status" value="1"/>
</dbReference>
<dbReference type="Proteomes" id="UP000187425">
    <property type="component" value="Unassembled WGS sequence"/>
</dbReference>
<comment type="caution">
    <text evidence="9">The sequence shown here is derived from an EMBL/GenBank/DDBJ whole genome shotgun (WGS) entry which is preliminary data.</text>
</comment>
<dbReference type="InterPro" id="IPR051446">
    <property type="entry name" value="HTH_trans_reg/aminotransferase"/>
</dbReference>
<keyword evidence="7" id="KW-0804">Transcription</keyword>
<dbReference type="RefSeq" id="WP_076286039.1">
    <property type="nucleotide sequence ID" value="NZ_MPTW01000015.1"/>
</dbReference>
<dbReference type="CDD" id="cd00609">
    <property type="entry name" value="AAT_like"/>
    <property type="match status" value="1"/>
</dbReference>
<comment type="similarity">
    <text evidence="2">In the C-terminal section; belongs to the class-I pyridoxal-phosphate-dependent aminotransferase family.</text>
</comment>
<sequence length="465" mass="51654">MPINSFVNYPMSWRPDRHTLKRPIYHSIASLLEQDIASGLLVPGTKLPPQRELADFLDVNFTTITRAYKLCEAKGLIYAITGSGTFVATNATRSIAISKDKISHDCIDLGLVASFEQSNSIVAQVARRVMHRGNIEELLNYNDPTGMPHHKLAGLSWMQAFGIQANINNIAIASGGLNALVITLFALFEPGQRIAVDVFTYSNFIELARMYRIQLVPIPGDASGMLPQVLDNQCQLLDIRGIFLMPSCTNPTTVMMTDGRKREIANVIQKHNLLLIEDDIHAFLTAGHLEEYKQPMYSLLPDQTIYISSTTKSICSGLRIAYIVFGEKFKERIERAIFNINVKTSSLDAEIISELIVSGSAAEIVAYKKELVQAANKLFSTYFPQTAAEGHPLSFFKWIPLSGHRTAAELESELLQQGVRIFHSDWFLSGASTPDKYVRVALSSSSSLDELDTGLKILKQHMSLD</sequence>
<dbReference type="InterPro" id="IPR015421">
    <property type="entry name" value="PyrdxlP-dep_Trfase_major"/>
</dbReference>
<organism evidence="9 10">
    <name type="scientific">Paenibacillus odorifer</name>
    <dbReference type="NCBI Taxonomy" id="189426"/>
    <lineage>
        <taxon>Bacteria</taxon>
        <taxon>Bacillati</taxon>
        <taxon>Bacillota</taxon>
        <taxon>Bacilli</taxon>
        <taxon>Bacillales</taxon>
        <taxon>Paenibacillaceae</taxon>
        <taxon>Paenibacillus</taxon>
    </lineage>
</organism>
<dbReference type="Gene3D" id="3.90.1150.10">
    <property type="entry name" value="Aspartate Aminotransferase, domain 1"/>
    <property type="match status" value="1"/>
</dbReference>
<dbReference type="Gene3D" id="3.40.640.10">
    <property type="entry name" value="Type I PLP-dependent aspartate aminotransferase-like (Major domain)"/>
    <property type="match status" value="1"/>
</dbReference>
<evidence type="ECO:0000256" key="3">
    <source>
        <dbReference type="ARBA" id="ARBA00022576"/>
    </source>
</evidence>
<dbReference type="PANTHER" id="PTHR46577:SF1">
    <property type="entry name" value="HTH-TYPE TRANSCRIPTIONAL REGULATORY PROTEIN GABR"/>
    <property type="match status" value="1"/>
</dbReference>
<evidence type="ECO:0000259" key="8">
    <source>
        <dbReference type="PROSITE" id="PS50949"/>
    </source>
</evidence>
<evidence type="ECO:0000256" key="2">
    <source>
        <dbReference type="ARBA" id="ARBA00005384"/>
    </source>
</evidence>
<dbReference type="GO" id="GO:0008483">
    <property type="term" value="F:transaminase activity"/>
    <property type="evidence" value="ECO:0007669"/>
    <property type="project" value="UniProtKB-KW"/>
</dbReference>
<keyword evidence="4" id="KW-0663">Pyridoxal phosphate</keyword>
<dbReference type="Pfam" id="PF00155">
    <property type="entry name" value="Aminotran_1_2"/>
    <property type="match status" value="1"/>
</dbReference>
<keyword evidence="6" id="KW-0238">DNA-binding</keyword>
<dbReference type="SUPFAM" id="SSF53383">
    <property type="entry name" value="PLP-dependent transferases"/>
    <property type="match status" value="1"/>
</dbReference>
<protein>
    <submittedName>
        <fullName evidence="9">GntR family transcriptional regulator</fullName>
    </submittedName>
</protein>
<dbReference type="SMART" id="SM00345">
    <property type="entry name" value="HTH_GNTR"/>
    <property type="match status" value="1"/>
</dbReference>
<dbReference type="EMBL" id="MPTW01000015">
    <property type="protein sequence ID" value="OME66376.1"/>
    <property type="molecule type" value="Genomic_DNA"/>
</dbReference>
<dbReference type="InterPro" id="IPR004839">
    <property type="entry name" value="Aminotransferase_I/II_large"/>
</dbReference>
<evidence type="ECO:0000256" key="4">
    <source>
        <dbReference type="ARBA" id="ARBA00022898"/>
    </source>
</evidence>
<dbReference type="GO" id="GO:0030170">
    <property type="term" value="F:pyridoxal phosphate binding"/>
    <property type="evidence" value="ECO:0007669"/>
    <property type="project" value="InterPro"/>
</dbReference>
<dbReference type="OrthoDB" id="9802601at2"/>